<evidence type="ECO:0000313" key="4">
    <source>
        <dbReference type="EMBL" id="KAF7987283.1"/>
    </source>
</evidence>
<dbReference type="Proteomes" id="UP000639338">
    <property type="component" value="Unassembled WGS sequence"/>
</dbReference>
<dbReference type="EMBL" id="JACMRX010000006">
    <property type="protein sequence ID" value="KAF7987283.1"/>
    <property type="molecule type" value="Genomic_DNA"/>
</dbReference>
<dbReference type="PANTHER" id="PTHR13261:SF0">
    <property type="entry name" value="BRCA2 AND CDKN1A-INTERACTING PROTEIN"/>
    <property type="match status" value="1"/>
</dbReference>
<sequence>MAGPAKKRDVEKKPEDEDEMNQTDEDSNDDNETEVNDEEGTKIMVDFVGRTPEDPDFHGIKILLKQLFLKAQVNVSALSEHIISRNYVGSVVKQGLDGDDDEEESDDDDDVNDVFGITTIVNISHSQVSLQNEECVQQLRTLLKDLSTEFADDKTNTTIKNILENDSSALGLIINERFVNIPADISIPLLENLIADMERACKKKMPYEFQYYVLISKLYKMKIQAGKKANKKKGNTEEPEVFWSNQEEEIFADDAMCTFEFSVDKETDSGLSGAWAEDDTEMTPFRRVMLFEAAKLPKLIEKVKTMLAN</sequence>
<proteinExistence type="inferred from homology"/>
<dbReference type="OrthoDB" id="27543at2759"/>
<evidence type="ECO:0000256" key="3">
    <source>
        <dbReference type="SAM" id="MobiDB-lite"/>
    </source>
</evidence>
<dbReference type="PIRSF" id="PIRSF028983">
    <property type="entry name" value="BCP1"/>
    <property type="match status" value="1"/>
</dbReference>
<dbReference type="Pfam" id="PF13862">
    <property type="entry name" value="BCCIP"/>
    <property type="match status" value="1"/>
</dbReference>
<reference evidence="4 5" key="1">
    <citation type="submission" date="2020-08" db="EMBL/GenBank/DDBJ databases">
        <title>Aphidius gifuensis genome sequencing and assembly.</title>
        <authorList>
            <person name="Du Z."/>
        </authorList>
    </citation>
    <scope>NUCLEOTIDE SEQUENCE [LARGE SCALE GENOMIC DNA]</scope>
    <source>
        <strain evidence="4">YNYX2018</strain>
        <tissue evidence="4">Adults</tissue>
    </source>
</reference>
<protein>
    <recommendedName>
        <fullName evidence="2">Protein BCCIP homolog</fullName>
    </recommendedName>
</protein>
<accession>A0A834XHT6</accession>
<gene>
    <name evidence="4" type="ORF">HCN44_003045</name>
</gene>
<evidence type="ECO:0000313" key="5">
    <source>
        <dbReference type="Proteomes" id="UP000639338"/>
    </source>
</evidence>
<dbReference type="AlphaFoldDB" id="A0A834XHT6"/>
<dbReference type="PANTHER" id="PTHR13261">
    <property type="entry name" value="BRCA2 AND CDKN1A INTERACTING PROTEIN"/>
    <property type="match status" value="1"/>
</dbReference>
<evidence type="ECO:0000256" key="2">
    <source>
        <dbReference type="PIRNR" id="PIRNR028983"/>
    </source>
</evidence>
<keyword evidence="5" id="KW-1185">Reference proteome</keyword>
<dbReference type="GO" id="GO:0005634">
    <property type="term" value="C:nucleus"/>
    <property type="evidence" value="ECO:0007669"/>
    <property type="project" value="TreeGrafter"/>
</dbReference>
<feature type="compositionally biased region" description="Acidic residues" evidence="3">
    <location>
        <begin position="16"/>
        <end position="38"/>
    </location>
</feature>
<name>A0A834XHT6_APHGI</name>
<feature type="compositionally biased region" description="Basic and acidic residues" evidence="3">
    <location>
        <begin position="1"/>
        <end position="15"/>
    </location>
</feature>
<organism evidence="4 5">
    <name type="scientific">Aphidius gifuensis</name>
    <name type="common">Parasitoid wasp</name>
    <dbReference type="NCBI Taxonomy" id="684658"/>
    <lineage>
        <taxon>Eukaryota</taxon>
        <taxon>Metazoa</taxon>
        <taxon>Ecdysozoa</taxon>
        <taxon>Arthropoda</taxon>
        <taxon>Hexapoda</taxon>
        <taxon>Insecta</taxon>
        <taxon>Pterygota</taxon>
        <taxon>Neoptera</taxon>
        <taxon>Endopterygota</taxon>
        <taxon>Hymenoptera</taxon>
        <taxon>Apocrita</taxon>
        <taxon>Ichneumonoidea</taxon>
        <taxon>Braconidae</taxon>
        <taxon>Aphidiinae</taxon>
        <taxon>Aphidius</taxon>
    </lineage>
</organism>
<comment type="caution">
    <text evidence="4">The sequence shown here is derived from an EMBL/GenBank/DDBJ whole genome shotgun (WGS) entry which is preliminary data.</text>
</comment>
<feature type="region of interest" description="Disordered" evidence="3">
    <location>
        <begin position="1"/>
        <end position="40"/>
    </location>
</feature>
<comment type="similarity">
    <text evidence="1 2">Belongs to the BCP1 family.</text>
</comment>
<dbReference type="InterPro" id="IPR025602">
    <property type="entry name" value="BCP1_family"/>
</dbReference>
<evidence type="ECO:0000256" key="1">
    <source>
        <dbReference type="ARBA" id="ARBA00006781"/>
    </source>
</evidence>